<accession>A0A1Q9LTM0</accession>
<dbReference type="InterPro" id="IPR023827">
    <property type="entry name" value="Peptidase_S8_Asp-AS"/>
</dbReference>
<evidence type="ECO:0000313" key="10">
    <source>
        <dbReference type="Proteomes" id="UP000186040"/>
    </source>
</evidence>
<feature type="active site" description="Charge relay system" evidence="5">
    <location>
        <position position="159"/>
    </location>
</feature>
<dbReference type="PANTHER" id="PTHR43806:SF11">
    <property type="entry name" value="CEREVISIN-RELATED"/>
    <property type="match status" value="1"/>
</dbReference>
<dbReference type="PRINTS" id="PR00723">
    <property type="entry name" value="SUBTILISIN"/>
</dbReference>
<dbReference type="PROSITE" id="PS00138">
    <property type="entry name" value="SUBTILASE_SER"/>
    <property type="match status" value="1"/>
</dbReference>
<dbReference type="InterPro" id="IPR036852">
    <property type="entry name" value="Peptidase_S8/S53_dom_sf"/>
</dbReference>
<feature type="chain" id="PRO_5013113528" evidence="7">
    <location>
        <begin position="30"/>
        <end position="472"/>
    </location>
</feature>
<reference evidence="9 10" key="1">
    <citation type="submission" date="2016-10" db="EMBL/GenBank/DDBJ databases">
        <title>The Draft Genome Sequence of Actinokineospora bangkokensis 44EHWT reveals the biosynthetic pathway of antifungal compounds Thailandins with unusual extender unit butylmalonyl-CoA.</title>
        <authorList>
            <person name="Greule A."/>
            <person name="Intra B."/>
            <person name="Flemming S."/>
            <person name="Rommel M.G."/>
            <person name="Panbangred W."/>
            <person name="Bechthold A."/>
        </authorList>
    </citation>
    <scope>NUCLEOTIDE SEQUENCE [LARGE SCALE GENOMIC DNA]</scope>
    <source>
        <strain evidence="9 10">44EHW</strain>
    </source>
</reference>
<evidence type="ECO:0000256" key="7">
    <source>
        <dbReference type="SAM" id="SignalP"/>
    </source>
</evidence>
<dbReference type="SUPFAM" id="SSF52743">
    <property type="entry name" value="Subtilisin-like"/>
    <property type="match status" value="1"/>
</dbReference>
<evidence type="ECO:0000256" key="3">
    <source>
        <dbReference type="ARBA" id="ARBA00022801"/>
    </source>
</evidence>
<dbReference type="OrthoDB" id="9813435at2"/>
<organism evidence="9 10">
    <name type="scientific">Actinokineospora bangkokensis</name>
    <dbReference type="NCBI Taxonomy" id="1193682"/>
    <lineage>
        <taxon>Bacteria</taxon>
        <taxon>Bacillati</taxon>
        <taxon>Actinomycetota</taxon>
        <taxon>Actinomycetes</taxon>
        <taxon>Pseudonocardiales</taxon>
        <taxon>Pseudonocardiaceae</taxon>
        <taxon>Actinokineospora</taxon>
    </lineage>
</organism>
<name>A0A1Q9LTM0_9PSEU</name>
<evidence type="ECO:0000313" key="9">
    <source>
        <dbReference type="EMBL" id="OLR95349.1"/>
    </source>
</evidence>
<dbReference type="InterPro" id="IPR022398">
    <property type="entry name" value="Peptidase_S8_His-AS"/>
</dbReference>
<feature type="active site" description="Charge relay system" evidence="5">
    <location>
        <position position="200"/>
    </location>
</feature>
<comment type="caution">
    <text evidence="9">The sequence shown here is derived from an EMBL/GenBank/DDBJ whole genome shotgun (WGS) entry which is preliminary data.</text>
</comment>
<evidence type="ECO:0000256" key="1">
    <source>
        <dbReference type="ARBA" id="ARBA00011073"/>
    </source>
</evidence>
<dbReference type="InterPro" id="IPR050131">
    <property type="entry name" value="Peptidase_S8_subtilisin-like"/>
</dbReference>
<dbReference type="PROSITE" id="PS51892">
    <property type="entry name" value="SUBTILASE"/>
    <property type="match status" value="1"/>
</dbReference>
<evidence type="ECO:0000256" key="5">
    <source>
        <dbReference type="PROSITE-ProRule" id="PRU01240"/>
    </source>
</evidence>
<dbReference type="Gene3D" id="3.40.50.200">
    <property type="entry name" value="Peptidase S8/S53 domain"/>
    <property type="match status" value="1"/>
</dbReference>
<feature type="active site" description="Charge relay system" evidence="5">
    <location>
        <position position="394"/>
    </location>
</feature>
<dbReference type="PROSITE" id="PS00136">
    <property type="entry name" value="SUBTILASE_ASP"/>
    <property type="match status" value="1"/>
</dbReference>
<keyword evidence="3 5" id="KW-0378">Hydrolase</keyword>
<dbReference type="PANTHER" id="PTHR43806">
    <property type="entry name" value="PEPTIDASE S8"/>
    <property type="match status" value="1"/>
</dbReference>
<comment type="similarity">
    <text evidence="1 5 6">Belongs to the peptidase S8 family.</text>
</comment>
<dbReference type="InterPro" id="IPR015500">
    <property type="entry name" value="Peptidase_S8_subtilisin-rel"/>
</dbReference>
<dbReference type="InterPro" id="IPR023828">
    <property type="entry name" value="Peptidase_S8_Ser-AS"/>
</dbReference>
<dbReference type="GO" id="GO:0004252">
    <property type="term" value="F:serine-type endopeptidase activity"/>
    <property type="evidence" value="ECO:0007669"/>
    <property type="project" value="UniProtKB-UniRule"/>
</dbReference>
<evidence type="ECO:0000259" key="8">
    <source>
        <dbReference type="Pfam" id="PF00082"/>
    </source>
</evidence>
<feature type="domain" description="Peptidase S8/S53" evidence="8">
    <location>
        <begin position="151"/>
        <end position="460"/>
    </location>
</feature>
<keyword evidence="4 5" id="KW-0720">Serine protease</keyword>
<dbReference type="Pfam" id="PF00082">
    <property type="entry name" value="Peptidase_S8"/>
    <property type="match status" value="1"/>
</dbReference>
<dbReference type="EMBL" id="MKQR01000002">
    <property type="protein sequence ID" value="OLR95349.1"/>
    <property type="molecule type" value="Genomic_DNA"/>
</dbReference>
<keyword evidence="2 5" id="KW-0645">Protease</keyword>
<dbReference type="PROSITE" id="PS00137">
    <property type="entry name" value="SUBTILASE_HIS"/>
    <property type="match status" value="1"/>
</dbReference>
<evidence type="ECO:0000256" key="4">
    <source>
        <dbReference type="ARBA" id="ARBA00022825"/>
    </source>
</evidence>
<dbReference type="GO" id="GO:0006508">
    <property type="term" value="P:proteolysis"/>
    <property type="evidence" value="ECO:0007669"/>
    <property type="project" value="UniProtKB-KW"/>
</dbReference>
<evidence type="ECO:0000256" key="2">
    <source>
        <dbReference type="ARBA" id="ARBA00022670"/>
    </source>
</evidence>
<keyword evidence="7" id="KW-0732">Signal</keyword>
<keyword evidence="10" id="KW-1185">Reference proteome</keyword>
<sequence>MPLHRRATAVAAGAALLAVVGFAQVTATAAPLPDDGAPCAQDTAATRYLVLFDRGTPAPDAATAVTLACGSTLVFHAPIAVAVVTSADSRFADRIGRDRAFSADAALGRVPALEPLPTPAEPVPTADRTGEQWDMDLIGAPQAHEESTGSRDVLVGVLDSGIDATHPDLAGAVDPAVSAGCLSGVADPSPAAWAPTTSTHGTHVAGIIAAADDGRGVTGVAPGVRLAAIKVVDDRGMVLPEAVVCGVMWAVEHGVRVANDSFSVDPWQLTCDRGEERVVFEAVRRAVDYATDQGVLTVAAATNGGLDLADPGGEAADLDGGRRALDPGCEVLPGGLRGVLTVSAVGPDGLKAGYSSYGLGAIDVTAPGGEQRDGVDRCVLSTVPGGYADACGTSMATPHATGVAALLASAHPTASPQQLTRMITEDAGSVPCPADYDLDGSGVQDAYCSGYAPFNSFYGHGLVDALAATSSS</sequence>
<dbReference type="AlphaFoldDB" id="A0A1Q9LTM0"/>
<evidence type="ECO:0000256" key="6">
    <source>
        <dbReference type="RuleBase" id="RU003355"/>
    </source>
</evidence>
<dbReference type="InterPro" id="IPR000209">
    <property type="entry name" value="Peptidase_S8/S53_dom"/>
</dbReference>
<protein>
    <submittedName>
        <fullName evidence="9">Serine protease</fullName>
    </submittedName>
</protein>
<dbReference type="RefSeq" id="WP_075972787.1">
    <property type="nucleotide sequence ID" value="NZ_MKQR01000002.1"/>
</dbReference>
<gene>
    <name evidence="9" type="ORF">BJP25_06210</name>
</gene>
<dbReference type="Proteomes" id="UP000186040">
    <property type="component" value="Unassembled WGS sequence"/>
</dbReference>
<feature type="signal peptide" evidence="7">
    <location>
        <begin position="1"/>
        <end position="29"/>
    </location>
</feature>
<dbReference type="STRING" id="1193682.BJP25_06210"/>
<proteinExistence type="inferred from homology"/>